<evidence type="ECO:0000313" key="2">
    <source>
        <dbReference type="EMBL" id="KAI9159882.1"/>
    </source>
</evidence>
<dbReference type="EMBL" id="JAJSOW010000106">
    <property type="protein sequence ID" value="KAI9159882.1"/>
    <property type="molecule type" value="Genomic_DNA"/>
</dbReference>
<protein>
    <submittedName>
        <fullName evidence="2">Uncharacterized protein</fullName>
    </submittedName>
</protein>
<reference evidence="2" key="2">
    <citation type="submission" date="2023-02" db="EMBL/GenBank/DDBJ databases">
        <authorList>
            <person name="Swenson N.G."/>
            <person name="Wegrzyn J.L."/>
            <person name="Mcevoy S.L."/>
        </authorList>
    </citation>
    <scope>NUCLEOTIDE SEQUENCE</scope>
    <source>
        <strain evidence="2">91603</strain>
        <tissue evidence="2">Leaf</tissue>
    </source>
</reference>
<reference evidence="2" key="1">
    <citation type="journal article" date="2022" name="Plant J.">
        <title>Strategies of tolerance reflected in two North American maple genomes.</title>
        <authorList>
            <person name="McEvoy S.L."/>
            <person name="Sezen U.U."/>
            <person name="Trouern-Trend A."/>
            <person name="McMahon S.M."/>
            <person name="Schaberg P.G."/>
            <person name="Yang J."/>
            <person name="Wegrzyn J.L."/>
            <person name="Swenson N.G."/>
        </authorList>
    </citation>
    <scope>NUCLEOTIDE SEQUENCE</scope>
    <source>
        <strain evidence="2">91603</strain>
    </source>
</reference>
<feature type="compositionally biased region" description="Basic and acidic residues" evidence="1">
    <location>
        <begin position="1"/>
        <end position="10"/>
    </location>
</feature>
<evidence type="ECO:0000313" key="3">
    <source>
        <dbReference type="Proteomes" id="UP001064489"/>
    </source>
</evidence>
<name>A0AAD5NIM1_ACENE</name>
<comment type="caution">
    <text evidence="2">The sequence shown here is derived from an EMBL/GenBank/DDBJ whole genome shotgun (WGS) entry which is preliminary data.</text>
</comment>
<keyword evidence="3" id="KW-1185">Reference proteome</keyword>
<dbReference type="AlphaFoldDB" id="A0AAD5NIM1"/>
<gene>
    <name evidence="2" type="ORF">LWI28_002835</name>
</gene>
<proteinExistence type="predicted"/>
<sequence length="107" mass="12022">MEQGRRRAGEMTHGPTSLIQNPEPAHQVTNLPMVEVDDKGFRKLDCGNQSQVPRDSKKETILLLRLPFQRNTVHVLNLDSDVQSISLTEETLNPVSRSTSFVVQKPS</sequence>
<organism evidence="2 3">
    <name type="scientific">Acer negundo</name>
    <name type="common">Box elder</name>
    <dbReference type="NCBI Taxonomy" id="4023"/>
    <lineage>
        <taxon>Eukaryota</taxon>
        <taxon>Viridiplantae</taxon>
        <taxon>Streptophyta</taxon>
        <taxon>Embryophyta</taxon>
        <taxon>Tracheophyta</taxon>
        <taxon>Spermatophyta</taxon>
        <taxon>Magnoliopsida</taxon>
        <taxon>eudicotyledons</taxon>
        <taxon>Gunneridae</taxon>
        <taxon>Pentapetalae</taxon>
        <taxon>rosids</taxon>
        <taxon>malvids</taxon>
        <taxon>Sapindales</taxon>
        <taxon>Sapindaceae</taxon>
        <taxon>Hippocastanoideae</taxon>
        <taxon>Acereae</taxon>
        <taxon>Acer</taxon>
    </lineage>
</organism>
<evidence type="ECO:0000256" key="1">
    <source>
        <dbReference type="SAM" id="MobiDB-lite"/>
    </source>
</evidence>
<feature type="region of interest" description="Disordered" evidence="1">
    <location>
        <begin position="1"/>
        <end position="25"/>
    </location>
</feature>
<accession>A0AAD5NIM1</accession>
<dbReference type="Proteomes" id="UP001064489">
    <property type="component" value="Chromosome 2"/>
</dbReference>